<dbReference type="RefSeq" id="XP_038734207.1">
    <property type="nucleotide sequence ID" value="XM_038874763.1"/>
</dbReference>
<comment type="caution">
    <text evidence="1">The sequence shown here is derived from an EMBL/GenBank/DDBJ whole genome shotgun (WGS) entry which is preliminary data.</text>
</comment>
<dbReference type="EMBL" id="RCSW01000007">
    <property type="protein sequence ID" value="KAF7947002.1"/>
    <property type="molecule type" value="Genomic_DNA"/>
</dbReference>
<organism evidence="1 2">
    <name type="scientific">Botrytis byssoidea</name>
    <dbReference type="NCBI Taxonomy" id="139641"/>
    <lineage>
        <taxon>Eukaryota</taxon>
        <taxon>Fungi</taxon>
        <taxon>Dikarya</taxon>
        <taxon>Ascomycota</taxon>
        <taxon>Pezizomycotina</taxon>
        <taxon>Leotiomycetes</taxon>
        <taxon>Helotiales</taxon>
        <taxon>Sclerotiniaceae</taxon>
        <taxon>Botrytis</taxon>
    </lineage>
</organism>
<dbReference type="GeneID" id="62147840"/>
<evidence type="ECO:0000313" key="1">
    <source>
        <dbReference type="EMBL" id="KAF7947002.1"/>
    </source>
</evidence>
<gene>
    <name evidence="1" type="ORF">EAE97_004251</name>
</gene>
<dbReference type="AlphaFoldDB" id="A0A9P5IMA5"/>
<dbReference type="Proteomes" id="UP000710849">
    <property type="component" value="Unassembled WGS sequence"/>
</dbReference>
<accession>A0A9P5IMA5</accession>
<proteinExistence type="predicted"/>
<protein>
    <submittedName>
        <fullName evidence="1">Uncharacterized protein</fullName>
    </submittedName>
</protein>
<evidence type="ECO:0000313" key="2">
    <source>
        <dbReference type="Proteomes" id="UP000710849"/>
    </source>
</evidence>
<keyword evidence="2" id="KW-1185">Reference proteome</keyword>
<sequence length="86" mass="9767">MQNDRLSNIHGIQSYCEYQTEAATPFGTQNMQEHLYAAKLAKVRERSAGLQRLNDDALFELGSDIGSPDLNRTRSMRGLPVFFLFD</sequence>
<name>A0A9P5IMA5_9HELO</name>
<reference evidence="1 2" key="1">
    <citation type="journal article" date="2020" name="Genome Biol. Evol.">
        <title>Comparative genomics of Sclerotiniaceae.</title>
        <authorList>
            <person name="Valero Jimenez C.A."/>
            <person name="Steentjes M."/>
            <person name="Scholten O.E."/>
            <person name="Van Kan J.A.L."/>
        </authorList>
    </citation>
    <scope>NUCLEOTIDE SEQUENCE [LARGE SCALE GENOMIC DNA]</scope>
    <source>
        <strain evidence="1 2">MUCL 94</strain>
    </source>
</reference>